<keyword evidence="3" id="KW-1185">Reference proteome</keyword>
<accession>A0ABN0BJ15</accession>
<dbReference type="Proteomes" id="UP000005101">
    <property type="component" value="Unassembled WGS sequence"/>
</dbReference>
<proteinExistence type="predicted"/>
<dbReference type="EMBL" id="EQ973213">
    <property type="protein sequence ID" value="EFR52891.1"/>
    <property type="molecule type" value="Genomic_DNA"/>
</dbReference>
<sequence>MMANIDDYIEQIQNYVACLANKDYQATQELTLSDSVPVQDIQRRMEEYGNEIIPLPTNAFDLAQVYQVTDKQIDIFLPLWSREEGRSDLTLCLSCFKEENKIKINDLEVL</sequence>
<reference evidence="2 3" key="1">
    <citation type="submission" date="2008-12" db="EMBL/GenBank/DDBJ databases">
        <title>Annotation of Bacteroides fragilis strain 3_1_12.</title>
        <authorList>
            <consortium name="The Broad Institute Genome Sequencing Platform"/>
            <person name="Ward D."/>
            <person name="Young S.K."/>
            <person name="Kodira C.D."/>
            <person name="Zeng Q."/>
            <person name="Koehrsen M."/>
            <person name="Alvarado L."/>
            <person name="Berlin A."/>
            <person name="Borenstein D."/>
            <person name="Chen Z."/>
            <person name="Engels R."/>
            <person name="Freedman E."/>
            <person name="Gellesch M."/>
            <person name="Goldberg J."/>
            <person name="Griggs A."/>
            <person name="Gujja S."/>
            <person name="Heiman D."/>
            <person name="Hepburn T."/>
            <person name="Howarth C."/>
            <person name="Jen D."/>
            <person name="Larson L."/>
            <person name="Lewis B."/>
            <person name="Mehta T."/>
            <person name="Park D."/>
            <person name="Pearson M."/>
            <person name="Roberts A."/>
            <person name="Saif S."/>
            <person name="Shea T."/>
            <person name="Shenoy N."/>
            <person name="Sisk P."/>
            <person name="Stolte C."/>
            <person name="Sykes S."/>
            <person name="Walk T."/>
            <person name="White J."/>
            <person name="Yandava C."/>
            <person name="Allen-Vercoe E."/>
            <person name="Strauss J."/>
            <person name="Ambrose C."/>
            <person name="Lander E."/>
            <person name="Nusbaum C."/>
            <person name="Galagan J."/>
            <person name="Birren B."/>
        </authorList>
    </citation>
    <scope>NUCLEOTIDE SEQUENCE [LARGE SCALE GENOMIC DNA]</scope>
    <source>
        <strain evidence="2 3">3_1_12</strain>
    </source>
</reference>
<dbReference type="Pfam" id="PF24705">
    <property type="entry name" value="DUF7668"/>
    <property type="match status" value="1"/>
</dbReference>
<evidence type="ECO:0000259" key="1">
    <source>
        <dbReference type="Pfam" id="PF24705"/>
    </source>
</evidence>
<dbReference type="RefSeq" id="WP_005777163.1">
    <property type="nucleotide sequence ID" value="NZ_EQ973213.1"/>
</dbReference>
<evidence type="ECO:0000313" key="2">
    <source>
        <dbReference type="EMBL" id="EFR52891.1"/>
    </source>
</evidence>
<protein>
    <recommendedName>
        <fullName evidence="1">DUF7668 domain-containing protein</fullName>
    </recommendedName>
</protein>
<gene>
    <name evidence="2" type="ORF">BFAG_01586</name>
</gene>
<evidence type="ECO:0000313" key="3">
    <source>
        <dbReference type="Proteomes" id="UP000005101"/>
    </source>
</evidence>
<organism evidence="2 3">
    <name type="scientific">Bacteroides fragilis 3_1_12</name>
    <dbReference type="NCBI Taxonomy" id="457424"/>
    <lineage>
        <taxon>Bacteria</taxon>
        <taxon>Pseudomonadati</taxon>
        <taxon>Bacteroidota</taxon>
        <taxon>Bacteroidia</taxon>
        <taxon>Bacteroidales</taxon>
        <taxon>Bacteroidaceae</taxon>
        <taxon>Bacteroides</taxon>
    </lineage>
</organism>
<name>A0ABN0BJ15_BACFG</name>
<feature type="domain" description="DUF7668" evidence="1">
    <location>
        <begin position="16"/>
        <end position="109"/>
    </location>
</feature>
<dbReference type="InterPro" id="IPR056085">
    <property type="entry name" value="DUF7668"/>
</dbReference>